<protein>
    <submittedName>
        <fullName evidence="1">Uncharacterized protein</fullName>
    </submittedName>
</protein>
<accession>A0A1G2RCB0</accession>
<gene>
    <name evidence="1" type="ORF">A3F15_01040</name>
</gene>
<name>A0A1G2RCB0_9BACT</name>
<organism evidence="1 2">
    <name type="scientific">Candidatus Wildermuthbacteria bacterium RIFCSPHIGHO2_12_FULL_40_12</name>
    <dbReference type="NCBI Taxonomy" id="1802457"/>
    <lineage>
        <taxon>Bacteria</taxon>
        <taxon>Candidatus Wildermuthiibacteriota</taxon>
    </lineage>
</organism>
<evidence type="ECO:0000313" key="2">
    <source>
        <dbReference type="Proteomes" id="UP000177078"/>
    </source>
</evidence>
<proteinExistence type="predicted"/>
<evidence type="ECO:0000313" key="1">
    <source>
        <dbReference type="EMBL" id="OHA70475.1"/>
    </source>
</evidence>
<dbReference type="Proteomes" id="UP000177078">
    <property type="component" value="Unassembled WGS sequence"/>
</dbReference>
<dbReference type="EMBL" id="MHUC01000028">
    <property type="protein sequence ID" value="OHA70475.1"/>
    <property type="molecule type" value="Genomic_DNA"/>
</dbReference>
<dbReference type="AlphaFoldDB" id="A0A1G2RCB0"/>
<reference evidence="1 2" key="1">
    <citation type="journal article" date="2016" name="Nat. Commun.">
        <title>Thousands of microbial genomes shed light on interconnected biogeochemical processes in an aquifer system.</title>
        <authorList>
            <person name="Anantharaman K."/>
            <person name="Brown C.T."/>
            <person name="Hug L.A."/>
            <person name="Sharon I."/>
            <person name="Castelle C.J."/>
            <person name="Probst A.J."/>
            <person name="Thomas B.C."/>
            <person name="Singh A."/>
            <person name="Wilkins M.J."/>
            <person name="Karaoz U."/>
            <person name="Brodie E.L."/>
            <person name="Williams K.H."/>
            <person name="Hubbard S.S."/>
            <person name="Banfield J.F."/>
        </authorList>
    </citation>
    <scope>NUCLEOTIDE SEQUENCE [LARGE SCALE GENOMIC DNA]</scope>
</reference>
<sequence>MSLRQIQKLESKLQNELREAGLPLAPSKIVGRLYRFRCEHGSHYHILAGTIQAIEVSDEGGLDLYVSNPRFWGERLISINHSNGKWMAYVDIKPREWSNEVLERMSEEEHERAIQEDIAAKFFEGGFLLL</sequence>
<comment type="caution">
    <text evidence="1">The sequence shown here is derived from an EMBL/GenBank/DDBJ whole genome shotgun (WGS) entry which is preliminary data.</text>
</comment>